<evidence type="ECO:0000313" key="14">
    <source>
        <dbReference type="Proteomes" id="UP000434580"/>
    </source>
</evidence>
<dbReference type="EMBL" id="CACSII010000018">
    <property type="protein sequence ID" value="CAA0116665.1"/>
    <property type="molecule type" value="Genomic_DNA"/>
</dbReference>
<dbReference type="AlphaFoldDB" id="A0A5S9P2L3"/>
<evidence type="ECO:0000256" key="10">
    <source>
        <dbReference type="ARBA" id="ARBA00023211"/>
    </source>
</evidence>
<reference evidence="12 14" key="1">
    <citation type="submission" date="2019-11" db="EMBL/GenBank/DDBJ databases">
        <authorList>
            <person name="Holert J."/>
        </authorList>
    </citation>
    <scope>NUCLEOTIDE SEQUENCE [LARGE SCALE GENOMIC DNA]</scope>
    <source>
        <strain evidence="12">BC5_2</strain>
    </source>
</reference>
<dbReference type="PANTHER" id="PTHR15749:SF4">
    <property type="entry name" value="FANCONI-ASSOCIATED NUCLEASE 1"/>
    <property type="match status" value="1"/>
</dbReference>
<dbReference type="GO" id="GO:0036297">
    <property type="term" value="P:interstrand cross-link repair"/>
    <property type="evidence" value="ECO:0007669"/>
    <property type="project" value="InterPro"/>
</dbReference>
<dbReference type="PANTHER" id="PTHR15749">
    <property type="entry name" value="FANCONI-ASSOCIATED NUCLEASE 1"/>
    <property type="match status" value="1"/>
</dbReference>
<comment type="cofactor">
    <cofactor evidence="2">
        <name>Mn(2+)</name>
        <dbReference type="ChEBI" id="CHEBI:29035"/>
    </cofactor>
</comment>
<evidence type="ECO:0000256" key="8">
    <source>
        <dbReference type="ARBA" id="ARBA00022801"/>
    </source>
</evidence>
<dbReference type="SMART" id="SM00990">
    <property type="entry name" value="VRR_NUC"/>
    <property type="match status" value="1"/>
</dbReference>
<evidence type="ECO:0000256" key="1">
    <source>
        <dbReference type="ARBA" id="ARBA00000983"/>
    </source>
</evidence>
<proteinExistence type="inferred from homology"/>
<dbReference type="InterPro" id="IPR014883">
    <property type="entry name" value="VRR_NUC"/>
</dbReference>
<comment type="catalytic activity">
    <reaction evidence="1">
        <text>Hydrolytically removes 5'-nucleotides successively from the 3'-hydroxy termini of 3'-hydroxy-terminated oligonucleotides.</text>
        <dbReference type="EC" id="3.1.4.1"/>
    </reaction>
</comment>
<dbReference type="GO" id="GO:0017108">
    <property type="term" value="F:5'-flap endonuclease activity"/>
    <property type="evidence" value="ECO:0007669"/>
    <property type="project" value="TreeGrafter"/>
</dbReference>
<evidence type="ECO:0000313" key="13">
    <source>
        <dbReference type="EMBL" id="CAA0116665.1"/>
    </source>
</evidence>
<organism evidence="12 14">
    <name type="scientific">BD1-7 clade bacterium</name>
    <dbReference type="NCBI Taxonomy" id="2029982"/>
    <lineage>
        <taxon>Bacteria</taxon>
        <taxon>Pseudomonadati</taxon>
        <taxon>Pseudomonadota</taxon>
        <taxon>Gammaproteobacteria</taxon>
        <taxon>Cellvibrionales</taxon>
        <taxon>Spongiibacteraceae</taxon>
        <taxon>BD1-7 clade</taxon>
    </lineage>
</organism>
<dbReference type="GO" id="GO:0008409">
    <property type="term" value="F:5'-3' exonuclease activity"/>
    <property type="evidence" value="ECO:0007669"/>
    <property type="project" value="TreeGrafter"/>
</dbReference>
<evidence type="ECO:0000256" key="5">
    <source>
        <dbReference type="ARBA" id="ARBA00012029"/>
    </source>
</evidence>
<dbReference type="Gene3D" id="3.40.1350.10">
    <property type="match status" value="1"/>
</dbReference>
<dbReference type="InterPro" id="IPR040603">
    <property type="entry name" value="FAN1_SAP_bact"/>
</dbReference>
<name>A0A5S9P2L3_9GAMM</name>
<accession>A0A5S9P2L3</accession>
<protein>
    <recommendedName>
        <fullName evidence="5">phosphodiesterase I</fullName>
        <ecNumber evidence="5">3.1.4.1</ecNumber>
    </recommendedName>
</protein>
<dbReference type="EC" id="3.1.4.1" evidence="5"/>
<dbReference type="GO" id="GO:0004528">
    <property type="term" value="F:phosphodiesterase I activity"/>
    <property type="evidence" value="ECO:0007669"/>
    <property type="project" value="UniProtKB-EC"/>
</dbReference>
<evidence type="ECO:0000256" key="9">
    <source>
        <dbReference type="ARBA" id="ARBA00022842"/>
    </source>
</evidence>
<evidence type="ECO:0000259" key="11">
    <source>
        <dbReference type="SMART" id="SM00990"/>
    </source>
</evidence>
<dbReference type="Pfam" id="PF18081">
    <property type="entry name" value="FANC_SAP"/>
    <property type="match status" value="1"/>
</dbReference>
<evidence type="ECO:0000256" key="7">
    <source>
        <dbReference type="ARBA" id="ARBA00022723"/>
    </source>
</evidence>
<dbReference type="InterPro" id="IPR033315">
    <property type="entry name" value="Fan1-like"/>
</dbReference>
<dbReference type="Pfam" id="PF21315">
    <property type="entry name" value="FAN1_HTH"/>
    <property type="match status" value="1"/>
</dbReference>
<comment type="similarity">
    <text evidence="4">Belongs to the FAN1 family.</text>
</comment>
<keyword evidence="8 12" id="KW-0378">Hydrolase</keyword>
<keyword evidence="10" id="KW-0464">Manganese</keyword>
<dbReference type="EMBL" id="CACSII010000005">
    <property type="protein sequence ID" value="CAA0097471.1"/>
    <property type="molecule type" value="Genomic_DNA"/>
</dbReference>
<gene>
    <name evidence="12" type="primary">fan1_2</name>
    <name evidence="13" type="synonym">fan1_1</name>
    <name evidence="13" type="ORF">DPBNPPHM_02117</name>
    <name evidence="12" type="ORF">DPBNPPHM_03537</name>
</gene>
<dbReference type="Pfam" id="PF08774">
    <property type="entry name" value="VRR_NUC"/>
    <property type="match status" value="1"/>
</dbReference>
<comment type="cofactor">
    <cofactor evidence="3">
        <name>Mg(2+)</name>
        <dbReference type="ChEBI" id="CHEBI:18420"/>
    </cofactor>
</comment>
<dbReference type="OrthoDB" id="9803913at2"/>
<sequence length="584" mass="66320">MATAPLPALDTGYYLRNFDTLVAFVKSSYADILPVETLTLIDTYQSLTTPAQALYVRLLMRKGELFRCDKLAYDEIPDQQQAIDELCQHQLLERVSSANTDLCERLTLLTKPELVALGKARGTPIASSARKPDWVDHLAASAEHDAADHVDRQKSLDVLLEESYPMIRQAGLAVVDQIKLCFFGNRYQDLSEFVISELGVVTYETYALDNDHRFYHSTQQLLNHDRYYQLLASADDIREMDAEALIHLCESMPEKTDAVLQRRVERTITRAARQLERLGELHSARDWFAKTRQPPARERIVRISAALKEWPAAKATLNDIQARTMDDDEAEFAQRFLPKVQKALGEPIQKYTAPDIVTNTLTCDFIEGERVEQRVQAVLTDADTGSVCLYVENLLFNALFGLYFWDDIFAPVPQAFINPFHRGPLDLFSPDFYIRRKQSIDQRLAYLLECPSVGRDGNKSGSKREKPSSAKTVLLSQLLATAQQKSGIANHFVAWEYATPELLTLAVETIPSEDLHAIFQRMLADLRNNRSGFPDLIRFDPQGYELIEVKGPGDRLQKNQIRWLNYFADHGIPARVLHVEWGSA</sequence>
<dbReference type="Proteomes" id="UP000434580">
    <property type="component" value="Unassembled WGS sequence"/>
</dbReference>
<keyword evidence="7" id="KW-0479">Metal-binding</keyword>
<feature type="domain" description="VRR-NUC" evidence="11">
    <location>
        <begin position="469"/>
        <end position="581"/>
    </location>
</feature>
<dbReference type="GO" id="GO:0070336">
    <property type="term" value="F:flap-structured DNA binding"/>
    <property type="evidence" value="ECO:0007669"/>
    <property type="project" value="TreeGrafter"/>
</dbReference>
<evidence type="ECO:0000256" key="3">
    <source>
        <dbReference type="ARBA" id="ARBA00001946"/>
    </source>
</evidence>
<dbReference type="GO" id="GO:0046872">
    <property type="term" value="F:metal ion binding"/>
    <property type="evidence" value="ECO:0007669"/>
    <property type="project" value="UniProtKB-KW"/>
</dbReference>
<keyword evidence="6" id="KW-0540">Nuclease</keyword>
<dbReference type="InterPro" id="IPR011856">
    <property type="entry name" value="tRNA_endonuc-like_dom_sf"/>
</dbReference>
<evidence type="ECO:0000256" key="4">
    <source>
        <dbReference type="ARBA" id="ARBA00005533"/>
    </source>
</evidence>
<evidence type="ECO:0000256" key="6">
    <source>
        <dbReference type="ARBA" id="ARBA00022722"/>
    </source>
</evidence>
<keyword evidence="9" id="KW-0460">Magnesium</keyword>
<evidence type="ECO:0000313" key="12">
    <source>
        <dbReference type="EMBL" id="CAA0097471.1"/>
    </source>
</evidence>
<evidence type="ECO:0000256" key="2">
    <source>
        <dbReference type="ARBA" id="ARBA00001936"/>
    </source>
</evidence>
<dbReference type="InterPro" id="IPR049125">
    <property type="entry name" value="FAN1-like_WH"/>
</dbReference>